<dbReference type="GO" id="GO:0046921">
    <property type="term" value="F:alpha-(1-&gt;6)-fucosyltransferase activity"/>
    <property type="evidence" value="ECO:0000318"/>
    <property type="project" value="GO_Central"/>
</dbReference>
<reference evidence="3 4" key="1">
    <citation type="journal article" date="2014" name="Nat. Commun.">
        <title>Klebsormidium flaccidum genome reveals primary factors for plant terrestrial adaptation.</title>
        <authorList>
            <person name="Hori K."/>
            <person name="Maruyama F."/>
            <person name="Fujisawa T."/>
            <person name="Togashi T."/>
            <person name="Yamamoto N."/>
            <person name="Seo M."/>
            <person name="Sato S."/>
            <person name="Yamada T."/>
            <person name="Mori H."/>
            <person name="Tajima N."/>
            <person name="Moriyama T."/>
            <person name="Ikeuchi M."/>
            <person name="Watanabe M."/>
            <person name="Wada H."/>
            <person name="Kobayashi K."/>
            <person name="Saito M."/>
            <person name="Masuda T."/>
            <person name="Sasaki-Sekimoto Y."/>
            <person name="Mashiguchi K."/>
            <person name="Awai K."/>
            <person name="Shimojima M."/>
            <person name="Masuda S."/>
            <person name="Iwai M."/>
            <person name="Nobusawa T."/>
            <person name="Narise T."/>
            <person name="Kondo S."/>
            <person name="Saito H."/>
            <person name="Sato R."/>
            <person name="Murakawa M."/>
            <person name="Ihara Y."/>
            <person name="Oshima-Yamada Y."/>
            <person name="Ohtaka K."/>
            <person name="Satoh M."/>
            <person name="Sonobe K."/>
            <person name="Ishii M."/>
            <person name="Ohtani R."/>
            <person name="Kanamori-Sato M."/>
            <person name="Honoki R."/>
            <person name="Miyazaki D."/>
            <person name="Mochizuki H."/>
            <person name="Umetsu J."/>
            <person name="Higashi K."/>
            <person name="Shibata D."/>
            <person name="Kamiya Y."/>
            <person name="Sato N."/>
            <person name="Nakamura Y."/>
            <person name="Tabata S."/>
            <person name="Ida S."/>
            <person name="Kurokawa K."/>
            <person name="Ohta H."/>
        </authorList>
    </citation>
    <scope>NUCLEOTIDE SEQUENCE [LARGE SCALE GENOMIC DNA]</scope>
    <source>
        <strain evidence="3 4">NIES-2285</strain>
    </source>
</reference>
<protein>
    <recommendedName>
        <fullName evidence="5">O-fucosyltransferase family protein</fullName>
    </recommendedName>
</protein>
<keyword evidence="2" id="KW-0472">Membrane</keyword>
<feature type="region of interest" description="Disordered" evidence="1">
    <location>
        <begin position="652"/>
        <end position="685"/>
    </location>
</feature>
<gene>
    <name evidence="3" type="ORF">KFL_001100340</name>
</gene>
<evidence type="ECO:0008006" key="5">
    <source>
        <dbReference type="Google" id="ProtNLM"/>
    </source>
</evidence>
<feature type="compositionally biased region" description="Basic and acidic residues" evidence="1">
    <location>
        <begin position="723"/>
        <end position="733"/>
    </location>
</feature>
<dbReference type="EMBL" id="DF237059">
    <property type="protein sequence ID" value="GAQ82420.1"/>
    <property type="molecule type" value="Genomic_DNA"/>
</dbReference>
<feature type="region of interest" description="Disordered" evidence="1">
    <location>
        <begin position="161"/>
        <end position="183"/>
    </location>
</feature>
<feature type="region of interest" description="Disordered" evidence="1">
    <location>
        <begin position="709"/>
        <end position="744"/>
    </location>
</feature>
<evidence type="ECO:0000256" key="1">
    <source>
        <dbReference type="SAM" id="MobiDB-lite"/>
    </source>
</evidence>
<feature type="compositionally biased region" description="Gly residues" evidence="1">
    <location>
        <begin position="734"/>
        <end position="743"/>
    </location>
</feature>
<keyword evidence="2" id="KW-1133">Transmembrane helix</keyword>
<organism evidence="3 4">
    <name type="scientific">Klebsormidium nitens</name>
    <name type="common">Green alga</name>
    <name type="synonym">Ulothrix nitens</name>
    <dbReference type="NCBI Taxonomy" id="105231"/>
    <lineage>
        <taxon>Eukaryota</taxon>
        <taxon>Viridiplantae</taxon>
        <taxon>Streptophyta</taxon>
        <taxon>Klebsormidiophyceae</taxon>
        <taxon>Klebsormidiales</taxon>
        <taxon>Klebsormidiaceae</taxon>
        <taxon>Klebsormidium</taxon>
    </lineage>
</organism>
<evidence type="ECO:0000256" key="2">
    <source>
        <dbReference type="SAM" id="Phobius"/>
    </source>
</evidence>
<proteinExistence type="predicted"/>
<dbReference type="AlphaFoldDB" id="A0A1Y1HUW4"/>
<dbReference type="PANTHER" id="PTHR13132:SF29">
    <property type="entry name" value="ALPHA-(1,6)-FUCOSYLTRANSFERASE"/>
    <property type="match status" value="1"/>
</dbReference>
<accession>A0A1Y1HUW4</accession>
<keyword evidence="4" id="KW-1185">Reference proteome</keyword>
<dbReference type="Proteomes" id="UP000054558">
    <property type="component" value="Unassembled WGS sequence"/>
</dbReference>
<sequence length="835" mass="91267">MASPCSRFWVLFSFSVSFFLLVPAAIFWGDKASDHFLLVTSFPALVGVHIMREEHSKPCPPVANVMAAPALGGAELMGEKPCKPCPPVPNVTAPAVPFSCTWSGKEWTAEQLDACPAVKALLQAWNSSRFFDGKVGTGSEAQTAEKGPPLPPHLVDCDRVSQEELSQDSRLPDGGLPDWADQKGFAGHPVPDPFWVRGADVDNIPLTRHVQQDLWLRQHPQDCNASDVRFLVAQWVDTSTHGLGSQLHVITGGFALAVMTGRVFVVDNSFERAMHEGCAGESNGTLDCYVLPATSKECAAIALAGKRHRPGSTADLMAAAQGLEERVVLLPEYALMDHTLMDIVPDLWGEPWKLERGSIEFEGKIVDETVGPFNYGAQIYGPMNWWRAQATRYLLRAPSAYLCRLMNGARHDAFGVEVAAGLAESIRFQGEHAPEEAGDPRRSGALEQELWKDDVFMPRPFISVHVRHAYEKSVEMRIVDLPDFMAQAERIRQHNPAVRSIWLSTESQDILDQAVSKYTPHWSLYYTKAERIHSNEKDPWKTHTPARAGSDLAFVNLFLAADADFFVGVLGSNWNRLIDELRKTNGKRKAGLYGRSPVGSAERLEEMEARSRVLGDQGHVPRAARRLRMDGTVAANAAVTIGREGLSGEGFGIEKQEANRGDSADAFEHSMETERRSQQSVRDEQVGNVANYTEKVSDSLDLRADSAVEKNNAAEDQVEEVNGTERAEDDKEAGGGGGWGAVNGGDLLPVEEMVGSPARRGYKLGADGAERSPEATFWGAAAFFLRASVTPNKVPASNGLRSALWEDCSLESPPPVLPLMSGAPFRSIQALPKPS</sequence>
<keyword evidence="2" id="KW-0812">Transmembrane</keyword>
<dbReference type="STRING" id="105231.A0A1Y1HUW4"/>
<dbReference type="OrthoDB" id="2014825at2759"/>
<evidence type="ECO:0000313" key="3">
    <source>
        <dbReference type="EMBL" id="GAQ82420.1"/>
    </source>
</evidence>
<dbReference type="GO" id="GO:0006487">
    <property type="term" value="P:protein N-linked glycosylation"/>
    <property type="evidence" value="ECO:0000318"/>
    <property type="project" value="GO_Central"/>
</dbReference>
<feature type="transmembrane region" description="Helical" evidence="2">
    <location>
        <begin position="6"/>
        <end position="28"/>
    </location>
</feature>
<evidence type="ECO:0000313" key="4">
    <source>
        <dbReference type="Proteomes" id="UP000054558"/>
    </source>
</evidence>
<name>A0A1Y1HUW4_KLENI</name>
<dbReference type="Gene3D" id="3.40.50.11350">
    <property type="match status" value="1"/>
</dbReference>
<dbReference type="PANTHER" id="PTHR13132">
    <property type="entry name" value="ALPHA- 1,6 -FUCOSYLTRANSFERASE"/>
    <property type="match status" value="1"/>
</dbReference>